<dbReference type="Proteomes" id="UP001145114">
    <property type="component" value="Unassembled WGS sequence"/>
</dbReference>
<dbReference type="EMBL" id="JAMZIH010008290">
    <property type="protein sequence ID" value="KAJ1672495.1"/>
    <property type="molecule type" value="Genomic_DNA"/>
</dbReference>
<protein>
    <submittedName>
        <fullName evidence="1">Uncharacterized protein</fullName>
    </submittedName>
</protein>
<proteinExistence type="predicted"/>
<evidence type="ECO:0000313" key="1">
    <source>
        <dbReference type="EMBL" id="KAJ1672495.1"/>
    </source>
</evidence>
<keyword evidence="2" id="KW-1185">Reference proteome</keyword>
<gene>
    <name evidence="1" type="ORF">EV182_007060</name>
</gene>
<comment type="caution">
    <text evidence="1">The sequence shown here is derived from an EMBL/GenBank/DDBJ whole genome shotgun (WGS) entry which is preliminary data.</text>
</comment>
<sequence length="326" mass="34336">KVSFYGISPESSLSNISTSGGSADDIDGQNTTEQLRTESRISLIEDEAPPDIFDDINTNNFNFRKRRGYTIASGTSIADNPAEVIGADVTSTDGSQAVRESITHHQPPGWDASPQDETNTGSPSVAARPSFARLRSSSEADISQMSAMTPPQYHYQHQHAGAETFSGSASTDARRFIDNPPANVSTSLSMILAGTQPSSAEGNSSSLIPFPSAPVSPLSAGGHNAPYAVSSPMRIHSLIGGYGALGSLPWQQSIMEGIRRFSGRLASTNVASDGVRPSISDLAEDGISDDNDNDAKLADQDRDQGETDRAANVINKDPPGGSKSPR</sequence>
<organism evidence="1 2">
    <name type="scientific">Spiromyces aspiralis</name>
    <dbReference type="NCBI Taxonomy" id="68401"/>
    <lineage>
        <taxon>Eukaryota</taxon>
        <taxon>Fungi</taxon>
        <taxon>Fungi incertae sedis</taxon>
        <taxon>Zoopagomycota</taxon>
        <taxon>Kickxellomycotina</taxon>
        <taxon>Kickxellomycetes</taxon>
        <taxon>Kickxellales</taxon>
        <taxon>Kickxellaceae</taxon>
        <taxon>Spiromyces</taxon>
    </lineage>
</organism>
<feature type="non-terminal residue" evidence="1">
    <location>
        <position position="1"/>
    </location>
</feature>
<name>A0ACC1H978_9FUNG</name>
<reference evidence="1" key="1">
    <citation type="submission" date="2022-06" db="EMBL/GenBank/DDBJ databases">
        <title>Phylogenomic reconstructions and comparative analyses of Kickxellomycotina fungi.</title>
        <authorList>
            <person name="Reynolds N.K."/>
            <person name="Stajich J.E."/>
            <person name="Barry K."/>
            <person name="Grigoriev I.V."/>
            <person name="Crous P."/>
            <person name="Smith M.E."/>
        </authorList>
    </citation>
    <scope>NUCLEOTIDE SEQUENCE</scope>
    <source>
        <strain evidence="1">RSA 2271</strain>
    </source>
</reference>
<accession>A0ACC1H978</accession>
<evidence type="ECO:0000313" key="2">
    <source>
        <dbReference type="Proteomes" id="UP001145114"/>
    </source>
</evidence>
<feature type="non-terminal residue" evidence="1">
    <location>
        <position position="326"/>
    </location>
</feature>